<sequence>MRDYLHLATFSNPFQYAVLKSILEREEIRFFFQNETVLGIMPFHSSPNGGIHLKIHPEDFQEAKLLLEEFNYTSHLKII</sequence>
<reference evidence="1" key="1">
    <citation type="submission" date="2019-09" db="EMBL/GenBank/DDBJ databases">
        <authorList>
            <person name="Rodrigo-Torres L."/>
            <person name="Arahal R. D."/>
            <person name="Lucena T."/>
        </authorList>
    </citation>
    <scope>NUCLEOTIDE SEQUENCE</scope>
    <source>
        <strain evidence="1">ISS653</strain>
    </source>
</reference>
<organism evidence="1 2">
    <name type="scientific">Mesonia oceanica</name>
    <dbReference type="NCBI Taxonomy" id="2687242"/>
    <lineage>
        <taxon>Bacteria</taxon>
        <taxon>Pseudomonadati</taxon>
        <taxon>Bacteroidota</taxon>
        <taxon>Flavobacteriia</taxon>
        <taxon>Flavobacteriales</taxon>
        <taxon>Flavobacteriaceae</taxon>
        <taxon>Mesonia</taxon>
    </lineage>
</organism>
<protein>
    <submittedName>
        <fullName evidence="1">Uncharacterized protein</fullName>
    </submittedName>
</protein>
<accession>A0AC61Y618</accession>
<evidence type="ECO:0000313" key="2">
    <source>
        <dbReference type="Proteomes" id="UP000356253"/>
    </source>
</evidence>
<gene>
    <name evidence="1" type="ORF">FVB9532_00066</name>
</gene>
<keyword evidence="2" id="KW-1185">Reference proteome</keyword>
<evidence type="ECO:0000313" key="1">
    <source>
        <dbReference type="EMBL" id="VVU98819.1"/>
    </source>
</evidence>
<dbReference type="Proteomes" id="UP000356253">
    <property type="component" value="Unassembled WGS sequence"/>
</dbReference>
<dbReference type="EMBL" id="CABVMM010000001">
    <property type="protein sequence ID" value="VVU98819.1"/>
    <property type="molecule type" value="Genomic_DNA"/>
</dbReference>
<name>A0AC61Y618_9FLAO</name>
<proteinExistence type="predicted"/>
<comment type="caution">
    <text evidence="1">The sequence shown here is derived from an EMBL/GenBank/DDBJ whole genome shotgun (WGS) entry which is preliminary data.</text>
</comment>